<dbReference type="CDD" id="cd22157">
    <property type="entry name" value="F-box_AtFBW1-like"/>
    <property type="match status" value="1"/>
</dbReference>
<dbReference type="PROSITE" id="PS50181">
    <property type="entry name" value="FBOX"/>
    <property type="match status" value="1"/>
</dbReference>
<dbReference type="PANTHER" id="PTHR35546:SF25">
    <property type="entry name" value="F-BOX DOMAIN-CONTAINING PROTEIN"/>
    <property type="match status" value="1"/>
</dbReference>
<dbReference type="InterPro" id="IPR055290">
    <property type="entry name" value="At3g26010-like"/>
</dbReference>
<dbReference type="Proteomes" id="UP001642260">
    <property type="component" value="Unassembled WGS sequence"/>
</dbReference>
<dbReference type="AlphaFoldDB" id="A0ABC8LKF7"/>
<keyword evidence="3" id="KW-1185">Reference proteome</keyword>
<reference evidence="2 3" key="1">
    <citation type="submission" date="2022-03" db="EMBL/GenBank/DDBJ databases">
        <authorList>
            <person name="Macdonald S."/>
            <person name="Ahmed S."/>
            <person name="Newling K."/>
        </authorList>
    </citation>
    <scope>NUCLEOTIDE SEQUENCE [LARGE SCALE GENOMIC DNA]</scope>
</reference>
<proteinExistence type="predicted"/>
<evidence type="ECO:0000259" key="1">
    <source>
        <dbReference type="PROSITE" id="PS50181"/>
    </source>
</evidence>
<dbReference type="Pfam" id="PF00646">
    <property type="entry name" value="F-box"/>
    <property type="match status" value="1"/>
</dbReference>
<dbReference type="PANTHER" id="PTHR35546">
    <property type="entry name" value="F-BOX PROTEIN INTERACTION DOMAIN PROTEIN-RELATED"/>
    <property type="match status" value="1"/>
</dbReference>
<evidence type="ECO:0000313" key="3">
    <source>
        <dbReference type="Proteomes" id="UP001642260"/>
    </source>
</evidence>
<protein>
    <recommendedName>
        <fullName evidence="1">F-box domain-containing protein</fullName>
    </recommendedName>
</protein>
<sequence length="422" mass="49441">METEETRRRSIIPDEIVVEMIARLPLRSIARFKSVCKQWRSLIQESSYLRSRFISLHRHSSSSCWSLLFPMQYRSPITEAIGFHACKTWDLPKSLASYLITSFQPYPNPILDYYYYVDSSHGLVWIEVFIGLDQYKSFVGNLFTQERVHIPPPPHHATFPTGLVTRLDANNGVVSSFKLIRTCYDDRKERTTHVWRRVYVYSSETGTWAFKRLWSSFPLWLYDFNNCLNLNGMLYAWENRLYNGGTAPEVLVSHDFYADHDQCRVIPLPVPYTKHGRGCLTTSCGHVVYVEILDRRLKVWKLYHNYSNKSSKLWQLTREEVNMPSSLAFDVDCFPLGVNPFDADFVYLWSRQHRCVVSGNLSTQEFTLHKDSETWSDGEGCWRINTSVSSRYMDDSRDTPRVFTLSQFVLPQWMDRVPRPPN</sequence>
<dbReference type="Pfam" id="PF24750">
    <property type="entry name" value="b-prop_At3g26010-like"/>
    <property type="match status" value="1"/>
</dbReference>
<dbReference type="InterPro" id="IPR056592">
    <property type="entry name" value="Beta-prop_At3g26010-like"/>
</dbReference>
<dbReference type="InterPro" id="IPR036047">
    <property type="entry name" value="F-box-like_dom_sf"/>
</dbReference>
<evidence type="ECO:0000313" key="2">
    <source>
        <dbReference type="EMBL" id="CAH8384173.1"/>
    </source>
</evidence>
<comment type="caution">
    <text evidence="2">The sequence shown here is derived from an EMBL/GenBank/DDBJ whole genome shotgun (WGS) entry which is preliminary data.</text>
</comment>
<name>A0ABC8LKF7_ERUVS</name>
<dbReference type="SMART" id="SM00256">
    <property type="entry name" value="FBOX"/>
    <property type="match status" value="1"/>
</dbReference>
<organism evidence="2 3">
    <name type="scientific">Eruca vesicaria subsp. sativa</name>
    <name type="common">Garden rocket</name>
    <name type="synonym">Eruca sativa</name>
    <dbReference type="NCBI Taxonomy" id="29727"/>
    <lineage>
        <taxon>Eukaryota</taxon>
        <taxon>Viridiplantae</taxon>
        <taxon>Streptophyta</taxon>
        <taxon>Embryophyta</taxon>
        <taxon>Tracheophyta</taxon>
        <taxon>Spermatophyta</taxon>
        <taxon>Magnoliopsida</taxon>
        <taxon>eudicotyledons</taxon>
        <taxon>Gunneridae</taxon>
        <taxon>Pentapetalae</taxon>
        <taxon>rosids</taxon>
        <taxon>malvids</taxon>
        <taxon>Brassicales</taxon>
        <taxon>Brassicaceae</taxon>
        <taxon>Brassiceae</taxon>
        <taxon>Eruca</taxon>
    </lineage>
</organism>
<dbReference type="Gene3D" id="1.20.1280.50">
    <property type="match status" value="1"/>
</dbReference>
<dbReference type="EMBL" id="CAKOAT010607376">
    <property type="protein sequence ID" value="CAH8384173.1"/>
    <property type="molecule type" value="Genomic_DNA"/>
</dbReference>
<dbReference type="InterPro" id="IPR001810">
    <property type="entry name" value="F-box_dom"/>
</dbReference>
<gene>
    <name evidence="2" type="ORF">ERUC_LOCUS36656</name>
</gene>
<dbReference type="SUPFAM" id="SSF81383">
    <property type="entry name" value="F-box domain"/>
    <property type="match status" value="1"/>
</dbReference>
<feature type="domain" description="F-box" evidence="1">
    <location>
        <begin position="6"/>
        <end position="52"/>
    </location>
</feature>
<accession>A0ABC8LKF7</accession>